<dbReference type="AlphaFoldDB" id="A0A4Y2LKK5"/>
<gene>
    <name evidence="1" type="ORF">AVEN_175246_1</name>
</gene>
<accession>A0A4Y2LKK5</accession>
<reference evidence="1 2" key="1">
    <citation type="journal article" date="2019" name="Sci. Rep.">
        <title>Orb-weaving spider Araneus ventricosus genome elucidates the spidroin gene catalogue.</title>
        <authorList>
            <person name="Kono N."/>
            <person name="Nakamura H."/>
            <person name="Ohtoshi R."/>
            <person name="Moran D.A.P."/>
            <person name="Shinohara A."/>
            <person name="Yoshida Y."/>
            <person name="Fujiwara M."/>
            <person name="Mori M."/>
            <person name="Tomita M."/>
            <person name="Arakawa K."/>
        </authorList>
    </citation>
    <scope>NUCLEOTIDE SEQUENCE [LARGE SCALE GENOMIC DNA]</scope>
</reference>
<evidence type="ECO:0000313" key="1">
    <source>
        <dbReference type="EMBL" id="GBN14086.1"/>
    </source>
</evidence>
<protein>
    <submittedName>
        <fullName evidence="1">Uncharacterized protein</fullName>
    </submittedName>
</protein>
<proteinExistence type="predicted"/>
<organism evidence="1 2">
    <name type="scientific">Araneus ventricosus</name>
    <name type="common">Orbweaver spider</name>
    <name type="synonym">Epeira ventricosa</name>
    <dbReference type="NCBI Taxonomy" id="182803"/>
    <lineage>
        <taxon>Eukaryota</taxon>
        <taxon>Metazoa</taxon>
        <taxon>Ecdysozoa</taxon>
        <taxon>Arthropoda</taxon>
        <taxon>Chelicerata</taxon>
        <taxon>Arachnida</taxon>
        <taxon>Araneae</taxon>
        <taxon>Araneomorphae</taxon>
        <taxon>Entelegynae</taxon>
        <taxon>Araneoidea</taxon>
        <taxon>Araneidae</taxon>
        <taxon>Araneus</taxon>
    </lineage>
</organism>
<dbReference type="Proteomes" id="UP000499080">
    <property type="component" value="Unassembled WGS sequence"/>
</dbReference>
<name>A0A4Y2LKK5_ARAVE</name>
<sequence length="123" mass="13800">MSIPGFLCERQLTHISHKIEESHFGCGQSVPFLEGKGRIVGCIEGSLSGSYWNFVCRLSQRGFRLRKEKREAEKGKKRAALAPGRIQNFAADYLLGQAGDAGFGRKRPYQLTHHLNGYDMTLD</sequence>
<comment type="caution">
    <text evidence="1">The sequence shown here is derived from an EMBL/GenBank/DDBJ whole genome shotgun (WGS) entry which is preliminary data.</text>
</comment>
<dbReference type="EMBL" id="BGPR01005863">
    <property type="protein sequence ID" value="GBN14086.1"/>
    <property type="molecule type" value="Genomic_DNA"/>
</dbReference>
<evidence type="ECO:0000313" key="2">
    <source>
        <dbReference type="Proteomes" id="UP000499080"/>
    </source>
</evidence>
<keyword evidence="2" id="KW-1185">Reference proteome</keyword>